<feature type="domain" description="RCK C-terminal" evidence="1">
    <location>
        <begin position="75"/>
        <end position="154"/>
    </location>
</feature>
<evidence type="ECO:0000259" key="1">
    <source>
        <dbReference type="PROSITE" id="PS51202"/>
    </source>
</evidence>
<dbReference type="GO" id="GO:0006813">
    <property type="term" value="P:potassium ion transport"/>
    <property type="evidence" value="ECO:0007669"/>
    <property type="project" value="InterPro"/>
</dbReference>
<dbReference type="Proteomes" id="UP000239415">
    <property type="component" value="Unassembled WGS sequence"/>
</dbReference>
<sequence>MTLERIGLPGVGVSHLLTNRDGARLGIVVRPDGCRELAVYDPAEPDRAAGTVVLCADEAHVVADLLHATVTLDHVDGPAAAAGEAQAVRIRVPAGSAYADRPLTSPRGAEIIAVIRGIRVLPHPDSTLEIRPGDVLLAVGSSPALARLHDLLAAPC</sequence>
<protein>
    <submittedName>
        <fullName evidence="2">Potassium/proton antiporter regulatory subunit (CPA2 family)</fullName>
    </submittedName>
</protein>
<dbReference type="InterPro" id="IPR036721">
    <property type="entry name" value="RCK_C_sf"/>
</dbReference>
<organism evidence="2 3">
    <name type="scientific">Actinoplanes italicus</name>
    <dbReference type="NCBI Taxonomy" id="113567"/>
    <lineage>
        <taxon>Bacteria</taxon>
        <taxon>Bacillati</taxon>
        <taxon>Actinomycetota</taxon>
        <taxon>Actinomycetes</taxon>
        <taxon>Micromonosporales</taxon>
        <taxon>Micromonosporaceae</taxon>
        <taxon>Actinoplanes</taxon>
    </lineage>
</organism>
<dbReference type="RefSeq" id="WP_106328485.1">
    <property type="nucleotide sequence ID" value="NZ_BOMO01000137.1"/>
</dbReference>
<dbReference type="Pfam" id="PF25991">
    <property type="entry name" value="KhtT_N"/>
    <property type="match status" value="1"/>
</dbReference>
<dbReference type="PROSITE" id="PS51202">
    <property type="entry name" value="RCK_C"/>
    <property type="match status" value="1"/>
</dbReference>
<dbReference type="PIRSF" id="PIRSF005028">
    <property type="entry name" value="KhtT"/>
    <property type="match status" value="1"/>
</dbReference>
<dbReference type="InterPro" id="IPR006037">
    <property type="entry name" value="RCK_C"/>
</dbReference>
<reference evidence="2 3" key="1">
    <citation type="submission" date="2018-03" db="EMBL/GenBank/DDBJ databases">
        <title>Genomic Encyclopedia of Archaeal and Bacterial Type Strains, Phase II (KMG-II): from individual species to whole genera.</title>
        <authorList>
            <person name="Goeker M."/>
        </authorList>
    </citation>
    <scope>NUCLEOTIDE SEQUENCE [LARGE SCALE GENOMIC DNA]</scope>
    <source>
        <strain evidence="2 3">DSM 43146</strain>
    </source>
</reference>
<dbReference type="InterPro" id="IPR058776">
    <property type="entry name" value="KhtT-like_N"/>
</dbReference>
<comment type="caution">
    <text evidence="2">The sequence shown here is derived from an EMBL/GenBank/DDBJ whole genome shotgun (WGS) entry which is preliminary data.</text>
</comment>
<accession>A0A2T0JYW0</accession>
<dbReference type="Gene3D" id="3.30.70.1450">
    <property type="entry name" value="Regulator of K+ conductance, C-terminal domain"/>
    <property type="match status" value="1"/>
</dbReference>
<proteinExistence type="predicted"/>
<evidence type="ECO:0000313" key="3">
    <source>
        <dbReference type="Proteomes" id="UP000239415"/>
    </source>
</evidence>
<keyword evidence="3" id="KW-1185">Reference proteome</keyword>
<dbReference type="GO" id="GO:0008324">
    <property type="term" value="F:monoatomic cation transmembrane transporter activity"/>
    <property type="evidence" value="ECO:0007669"/>
    <property type="project" value="InterPro"/>
</dbReference>
<name>A0A2T0JYW0_9ACTN</name>
<dbReference type="Pfam" id="PF02080">
    <property type="entry name" value="TrkA_C"/>
    <property type="match status" value="1"/>
</dbReference>
<gene>
    <name evidence="2" type="ORF">CLV67_123116</name>
</gene>
<dbReference type="OrthoDB" id="5242677at2"/>
<dbReference type="EMBL" id="PVMZ01000023">
    <property type="protein sequence ID" value="PRX14730.1"/>
    <property type="molecule type" value="Genomic_DNA"/>
</dbReference>
<evidence type="ECO:0000313" key="2">
    <source>
        <dbReference type="EMBL" id="PRX14730.1"/>
    </source>
</evidence>
<dbReference type="InterPro" id="IPR026278">
    <property type="entry name" value="KhtT"/>
</dbReference>
<dbReference type="SUPFAM" id="SSF116726">
    <property type="entry name" value="TrkA C-terminal domain-like"/>
    <property type="match status" value="1"/>
</dbReference>
<dbReference type="AlphaFoldDB" id="A0A2T0JYW0"/>